<dbReference type="RefSeq" id="WP_092058838.1">
    <property type="nucleotide sequence ID" value="NZ_FOJJ01000041.1"/>
</dbReference>
<evidence type="ECO:0000313" key="6">
    <source>
        <dbReference type="Proteomes" id="UP000317155"/>
    </source>
</evidence>
<dbReference type="OrthoDB" id="9802264at2"/>
<dbReference type="InterPro" id="IPR003439">
    <property type="entry name" value="ABC_transporter-like_ATP-bd"/>
</dbReference>
<proteinExistence type="predicted"/>
<dbReference type="AlphaFoldDB" id="A0A550J928"/>
<dbReference type="InterPro" id="IPR017871">
    <property type="entry name" value="ABC_transporter-like_CS"/>
</dbReference>
<evidence type="ECO:0000313" key="5">
    <source>
        <dbReference type="EMBL" id="TRO79738.1"/>
    </source>
</evidence>
<keyword evidence="2" id="KW-0547">Nucleotide-binding</keyword>
<keyword evidence="6" id="KW-1185">Reference proteome</keyword>
<dbReference type="Gene3D" id="3.40.50.300">
    <property type="entry name" value="P-loop containing nucleotide triphosphate hydrolases"/>
    <property type="match status" value="1"/>
</dbReference>
<organism evidence="5 6">
    <name type="scientific">Trichloromonas acetexigens</name>
    <dbReference type="NCBI Taxonomy" id="38815"/>
    <lineage>
        <taxon>Bacteria</taxon>
        <taxon>Pseudomonadati</taxon>
        <taxon>Thermodesulfobacteriota</taxon>
        <taxon>Desulfuromonadia</taxon>
        <taxon>Desulfuromonadales</taxon>
        <taxon>Trichloromonadaceae</taxon>
        <taxon>Trichloromonas</taxon>
    </lineage>
</organism>
<dbReference type="Pfam" id="PF00005">
    <property type="entry name" value="ABC_tran"/>
    <property type="match status" value="1"/>
</dbReference>
<keyword evidence="3 5" id="KW-0067">ATP-binding</keyword>
<feature type="domain" description="ABC transporter" evidence="4">
    <location>
        <begin position="10"/>
        <end position="246"/>
    </location>
</feature>
<dbReference type="PANTHER" id="PTHR43023:SF6">
    <property type="entry name" value="INTERMEMBRANE PHOSPHOLIPID TRANSPORT SYSTEM ATP-BINDING PROTEIN MLAF"/>
    <property type="match status" value="1"/>
</dbReference>
<dbReference type="InterPro" id="IPR003593">
    <property type="entry name" value="AAA+_ATPase"/>
</dbReference>
<dbReference type="SUPFAM" id="SSF52540">
    <property type="entry name" value="P-loop containing nucleoside triphosphate hydrolases"/>
    <property type="match status" value="1"/>
</dbReference>
<dbReference type="GO" id="GO:0016887">
    <property type="term" value="F:ATP hydrolysis activity"/>
    <property type="evidence" value="ECO:0007669"/>
    <property type="project" value="InterPro"/>
</dbReference>
<dbReference type="PROSITE" id="PS00211">
    <property type="entry name" value="ABC_TRANSPORTER_1"/>
    <property type="match status" value="1"/>
</dbReference>
<protein>
    <submittedName>
        <fullName evidence="5">ATP-binding cassette domain-containing protein</fullName>
    </submittedName>
</protein>
<gene>
    <name evidence="5" type="ORF">FL622_12575</name>
</gene>
<evidence type="ECO:0000256" key="3">
    <source>
        <dbReference type="ARBA" id="ARBA00022840"/>
    </source>
</evidence>
<name>A0A550J928_9BACT</name>
<dbReference type="SMART" id="SM00382">
    <property type="entry name" value="AAA"/>
    <property type="match status" value="1"/>
</dbReference>
<sequence length="266" mass="29612">MSKEQPAAAIELVGIEKRFGRQTVLRDVNLSVASGKTTVIVGASGEGKSVIIKHMLGLVRPERGEVRVFGSNLAKARKKELNRIRMEFGVLFQNVALFDSMSVFDNVALPLRERTKLSETVIRAKVREKLDLMDLVDADDKFPAQLSGGMKKRVGLARALMLDPKVVFFDEPTTGLDVSRSNEIYRLFHKTQRQLGYTAVIVSHDVPKIFKLADYVALLADGKIQGVMSPESFQLSDHPLIRRYVEETMGPIYSSAKEEAALYESA</sequence>
<dbReference type="EMBL" id="VJVV01000009">
    <property type="protein sequence ID" value="TRO79738.1"/>
    <property type="molecule type" value="Genomic_DNA"/>
</dbReference>
<dbReference type="PROSITE" id="PS50893">
    <property type="entry name" value="ABC_TRANSPORTER_2"/>
    <property type="match status" value="1"/>
</dbReference>
<dbReference type="InterPro" id="IPR027417">
    <property type="entry name" value="P-loop_NTPase"/>
</dbReference>
<reference evidence="5 6" key="1">
    <citation type="submission" date="2019-07" db="EMBL/GenBank/DDBJ databases">
        <title>Insights of Desulfuromonas acetexigens electromicrobiology.</title>
        <authorList>
            <person name="Katuri K."/>
            <person name="Sapireddy V."/>
            <person name="Shaw D.R."/>
            <person name="Saikaly P."/>
        </authorList>
    </citation>
    <scope>NUCLEOTIDE SEQUENCE [LARGE SCALE GENOMIC DNA]</scope>
    <source>
        <strain evidence="5 6">2873</strain>
    </source>
</reference>
<accession>A0A550J928</accession>
<evidence type="ECO:0000259" key="4">
    <source>
        <dbReference type="PROSITE" id="PS50893"/>
    </source>
</evidence>
<dbReference type="Proteomes" id="UP000317155">
    <property type="component" value="Unassembled WGS sequence"/>
</dbReference>
<keyword evidence="1" id="KW-0813">Transport</keyword>
<dbReference type="PANTHER" id="PTHR43023">
    <property type="entry name" value="PROTEIN TRIGALACTOSYLDIACYLGLYCEROL 3, CHLOROPLASTIC"/>
    <property type="match status" value="1"/>
</dbReference>
<dbReference type="GO" id="GO:0005524">
    <property type="term" value="F:ATP binding"/>
    <property type="evidence" value="ECO:0007669"/>
    <property type="project" value="UniProtKB-KW"/>
</dbReference>
<evidence type="ECO:0000256" key="1">
    <source>
        <dbReference type="ARBA" id="ARBA00022448"/>
    </source>
</evidence>
<comment type="caution">
    <text evidence="5">The sequence shown here is derived from an EMBL/GenBank/DDBJ whole genome shotgun (WGS) entry which is preliminary data.</text>
</comment>
<evidence type="ECO:0000256" key="2">
    <source>
        <dbReference type="ARBA" id="ARBA00022741"/>
    </source>
</evidence>